<evidence type="ECO:0000313" key="1">
    <source>
        <dbReference type="EMBL" id="SKC24253.1"/>
    </source>
</evidence>
<keyword evidence="2" id="KW-1185">Reference proteome</keyword>
<protein>
    <submittedName>
        <fullName evidence="1">Uncharacterized protein</fullName>
    </submittedName>
</protein>
<gene>
    <name evidence="1" type="ORF">SAMN03080601_03550</name>
</gene>
<organism evidence="1 2">
    <name type="scientific">Alkalitalea saponilacus</name>
    <dbReference type="NCBI Taxonomy" id="889453"/>
    <lineage>
        <taxon>Bacteria</taxon>
        <taxon>Pseudomonadati</taxon>
        <taxon>Bacteroidota</taxon>
        <taxon>Bacteroidia</taxon>
        <taxon>Marinilabiliales</taxon>
        <taxon>Marinilabiliaceae</taxon>
        <taxon>Alkalitalea</taxon>
    </lineage>
</organism>
<dbReference type="AlphaFoldDB" id="A0A1T5HU84"/>
<reference evidence="2" key="1">
    <citation type="submission" date="2017-02" db="EMBL/GenBank/DDBJ databases">
        <authorList>
            <person name="Varghese N."/>
            <person name="Submissions S."/>
        </authorList>
    </citation>
    <scope>NUCLEOTIDE SEQUENCE [LARGE SCALE GENOMIC DNA]</scope>
    <source>
        <strain evidence="2">DSM 24412</strain>
    </source>
</reference>
<dbReference type="Proteomes" id="UP000191055">
    <property type="component" value="Unassembled WGS sequence"/>
</dbReference>
<dbReference type="EMBL" id="FUYV01000054">
    <property type="protein sequence ID" value="SKC24253.1"/>
    <property type="molecule type" value="Genomic_DNA"/>
</dbReference>
<name>A0A1T5HU84_9BACT</name>
<proteinExistence type="predicted"/>
<feature type="non-terminal residue" evidence="1">
    <location>
        <position position="1"/>
    </location>
</feature>
<accession>A0A1T5HU84</accession>
<sequence length="39" mass="4332">LSLSVRKADPQMAHLVFSNAQANAQKTKRAILLPTLDRK</sequence>
<evidence type="ECO:0000313" key="2">
    <source>
        <dbReference type="Proteomes" id="UP000191055"/>
    </source>
</evidence>